<evidence type="ECO:0000313" key="3">
    <source>
        <dbReference type="Proteomes" id="UP001597548"/>
    </source>
</evidence>
<feature type="transmembrane region" description="Helical" evidence="1">
    <location>
        <begin position="29"/>
        <end position="53"/>
    </location>
</feature>
<organism evidence="2 3">
    <name type="scientific">Psychroserpens luteus</name>
    <dbReference type="NCBI Taxonomy" id="1434066"/>
    <lineage>
        <taxon>Bacteria</taxon>
        <taxon>Pseudomonadati</taxon>
        <taxon>Bacteroidota</taxon>
        <taxon>Flavobacteriia</taxon>
        <taxon>Flavobacteriales</taxon>
        <taxon>Flavobacteriaceae</taxon>
        <taxon>Psychroserpens</taxon>
    </lineage>
</organism>
<evidence type="ECO:0000256" key="1">
    <source>
        <dbReference type="SAM" id="Phobius"/>
    </source>
</evidence>
<sequence>MKYFTILVTLIAAGLIVYNATMLDFNNLFQGQSIIALITIFASLCAIFLLQVLRLSKRVDNKLKGRH</sequence>
<dbReference type="Proteomes" id="UP001597548">
    <property type="component" value="Unassembled WGS sequence"/>
</dbReference>
<gene>
    <name evidence="2" type="ORF">ACFS29_05555</name>
</gene>
<dbReference type="RefSeq" id="WP_194508583.1">
    <property type="nucleotide sequence ID" value="NZ_JADILU010000005.1"/>
</dbReference>
<reference evidence="3" key="1">
    <citation type="journal article" date="2019" name="Int. J. Syst. Evol. Microbiol.">
        <title>The Global Catalogue of Microorganisms (GCM) 10K type strain sequencing project: providing services to taxonomists for standard genome sequencing and annotation.</title>
        <authorList>
            <consortium name="The Broad Institute Genomics Platform"/>
            <consortium name="The Broad Institute Genome Sequencing Center for Infectious Disease"/>
            <person name="Wu L."/>
            <person name="Ma J."/>
        </authorList>
    </citation>
    <scope>NUCLEOTIDE SEQUENCE [LARGE SCALE GENOMIC DNA]</scope>
    <source>
        <strain evidence="3">KCTC 32514</strain>
    </source>
</reference>
<keyword evidence="1" id="KW-1133">Transmembrane helix</keyword>
<proteinExistence type="predicted"/>
<protein>
    <submittedName>
        <fullName evidence="2">Uncharacterized protein</fullName>
    </submittedName>
</protein>
<dbReference type="EMBL" id="JBHUOS010000002">
    <property type="protein sequence ID" value="MFD2915094.1"/>
    <property type="molecule type" value="Genomic_DNA"/>
</dbReference>
<accession>A0ABW5ZQ31</accession>
<name>A0ABW5ZQ31_9FLAO</name>
<keyword evidence="1" id="KW-0472">Membrane</keyword>
<comment type="caution">
    <text evidence="2">The sequence shown here is derived from an EMBL/GenBank/DDBJ whole genome shotgun (WGS) entry which is preliminary data.</text>
</comment>
<keyword evidence="3" id="KW-1185">Reference proteome</keyword>
<evidence type="ECO:0000313" key="2">
    <source>
        <dbReference type="EMBL" id="MFD2915094.1"/>
    </source>
</evidence>
<keyword evidence="1" id="KW-0812">Transmembrane</keyword>